<dbReference type="Proteomes" id="UP000002949">
    <property type="component" value="Unassembled WGS sequence"/>
</dbReference>
<protein>
    <recommendedName>
        <fullName evidence="5">HTH tetR-type domain-containing protein</fullName>
    </recommendedName>
</protein>
<reference evidence="6 7" key="1">
    <citation type="journal article" date="2012" name="J. Bacteriol.">
        <title>Draft Genome Sequence of Plant Growth-Promoting Rhizobium Mesorhizobium amorphae, Isolated from Zinc-Lead Mine Tailings.</title>
        <authorList>
            <person name="Hao X."/>
            <person name="Lin Y."/>
            <person name="Johnstone L."/>
            <person name="Baltrus D.A."/>
            <person name="Miller S.J."/>
            <person name="Wei G."/>
            <person name="Rensing C."/>
        </authorList>
    </citation>
    <scope>NUCLEOTIDE SEQUENCE [LARGE SCALE GENOMIC DNA]</scope>
    <source>
        <strain evidence="6 7">CCNWGS0123</strain>
    </source>
</reference>
<accession>G6YHC6</accession>
<dbReference type="InterPro" id="IPR001647">
    <property type="entry name" value="HTH_TetR"/>
</dbReference>
<keyword evidence="1" id="KW-0805">Transcription regulation</keyword>
<dbReference type="InterPro" id="IPR009057">
    <property type="entry name" value="Homeodomain-like_sf"/>
</dbReference>
<name>G6YHC6_9HYPH</name>
<evidence type="ECO:0000313" key="7">
    <source>
        <dbReference type="Proteomes" id="UP000002949"/>
    </source>
</evidence>
<feature type="DNA-binding region" description="H-T-H motif" evidence="4">
    <location>
        <begin position="33"/>
        <end position="52"/>
    </location>
</feature>
<evidence type="ECO:0000256" key="1">
    <source>
        <dbReference type="ARBA" id="ARBA00023015"/>
    </source>
</evidence>
<dbReference type="eggNOG" id="COG1309">
    <property type="taxonomic scope" value="Bacteria"/>
</dbReference>
<evidence type="ECO:0000313" key="6">
    <source>
        <dbReference type="EMBL" id="EHH07818.1"/>
    </source>
</evidence>
<dbReference type="STRING" id="1082933.A6B35_20050"/>
<dbReference type="SUPFAM" id="SSF46689">
    <property type="entry name" value="Homeodomain-like"/>
    <property type="match status" value="1"/>
</dbReference>
<evidence type="ECO:0000256" key="3">
    <source>
        <dbReference type="ARBA" id="ARBA00023163"/>
    </source>
</evidence>
<dbReference type="Gene3D" id="1.10.357.10">
    <property type="entry name" value="Tetracycline Repressor, domain 2"/>
    <property type="match status" value="1"/>
</dbReference>
<evidence type="ECO:0000256" key="2">
    <source>
        <dbReference type="ARBA" id="ARBA00023125"/>
    </source>
</evidence>
<dbReference type="InterPro" id="IPR050109">
    <property type="entry name" value="HTH-type_TetR-like_transc_reg"/>
</dbReference>
<dbReference type="PANTHER" id="PTHR30055:SF234">
    <property type="entry name" value="HTH-TYPE TRANSCRIPTIONAL REGULATOR BETI"/>
    <property type="match status" value="1"/>
</dbReference>
<gene>
    <name evidence="6" type="ORF">MEA186_26966</name>
</gene>
<dbReference type="PROSITE" id="PS50977">
    <property type="entry name" value="HTH_TETR_2"/>
    <property type="match status" value="1"/>
</dbReference>
<dbReference type="GO" id="GO:0000976">
    <property type="term" value="F:transcription cis-regulatory region binding"/>
    <property type="evidence" value="ECO:0007669"/>
    <property type="project" value="TreeGrafter"/>
</dbReference>
<dbReference type="PRINTS" id="PR00455">
    <property type="entry name" value="HTHTETR"/>
</dbReference>
<dbReference type="Pfam" id="PF00440">
    <property type="entry name" value="TetR_N"/>
    <property type="match status" value="1"/>
</dbReference>
<dbReference type="KEGG" id="mamo:A6B35_20050"/>
<dbReference type="OrthoDB" id="7185252at2"/>
<dbReference type="EMBL" id="AGSN01000185">
    <property type="protein sequence ID" value="EHH07818.1"/>
    <property type="molecule type" value="Genomic_DNA"/>
</dbReference>
<keyword evidence="3" id="KW-0804">Transcription</keyword>
<keyword evidence="2 4" id="KW-0238">DNA-binding</keyword>
<feature type="domain" description="HTH tetR-type" evidence="5">
    <location>
        <begin position="10"/>
        <end position="70"/>
    </location>
</feature>
<sequence>MSGLRARQKADRHRRIIEAAAALFREAGYEGAKIEAIAAQAEVSIGTIYNYYQNKGDILGAIVSMEVNEVLNAGRGVVANPPANVGDALDTLLGIYVEHSLHYLSKEMWRQAMAISTQLPDSPFGQAYTGLDRALTEQIRALVARLQEIGLVRQDIDGPALGELVFNNMNMMFIEFVKRDEAKIPELRAAIRRQNRILVAAIVVCEESGADRRNP</sequence>
<dbReference type="GO" id="GO:0003700">
    <property type="term" value="F:DNA-binding transcription factor activity"/>
    <property type="evidence" value="ECO:0007669"/>
    <property type="project" value="TreeGrafter"/>
</dbReference>
<organism evidence="6 7">
    <name type="scientific">Mesorhizobium amorphae CCNWGS0123</name>
    <dbReference type="NCBI Taxonomy" id="1082933"/>
    <lineage>
        <taxon>Bacteria</taxon>
        <taxon>Pseudomonadati</taxon>
        <taxon>Pseudomonadota</taxon>
        <taxon>Alphaproteobacteria</taxon>
        <taxon>Hyphomicrobiales</taxon>
        <taxon>Phyllobacteriaceae</taxon>
        <taxon>Mesorhizobium</taxon>
    </lineage>
</organism>
<dbReference type="RefSeq" id="WP_006205143.1">
    <property type="nucleotide sequence ID" value="NZ_AGSN01000185.1"/>
</dbReference>
<dbReference type="PANTHER" id="PTHR30055">
    <property type="entry name" value="HTH-TYPE TRANSCRIPTIONAL REGULATOR RUTR"/>
    <property type="match status" value="1"/>
</dbReference>
<dbReference type="AlphaFoldDB" id="G6YHC6"/>
<proteinExistence type="predicted"/>
<dbReference type="PATRIC" id="fig|1082933.3.peg.5238"/>
<keyword evidence="7" id="KW-1185">Reference proteome</keyword>
<evidence type="ECO:0000256" key="4">
    <source>
        <dbReference type="PROSITE-ProRule" id="PRU00335"/>
    </source>
</evidence>
<evidence type="ECO:0000259" key="5">
    <source>
        <dbReference type="PROSITE" id="PS50977"/>
    </source>
</evidence>